<evidence type="ECO:0000313" key="3">
    <source>
        <dbReference type="Proteomes" id="UP000245048"/>
    </source>
</evidence>
<dbReference type="AlphaFoldDB" id="A0A2U1UY41"/>
<accession>A0A2U1UY41</accession>
<sequence>MRKERSRSSTAGGERFLAWLALHRLLDGMGVEVPLAERVWHAEDPAHDLDAVDEALQESLSPPETASPAMPWCTAPAASSVART</sequence>
<organism evidence="2 3">
    <name type="scientific">Teichococcus aestuarii</name>
    <dbReference type="NCBI Taxonomy" id="568898"/>
    <lineage>
        <taxon>Bacteria</taxon>
        <taxon>Pseudomonadati</taxon>
        <taxon>Pseudomonadota</taxon>
        <taxon>Alphaproteobacteria</taxon>
        <taxon>Acetobacterales</taxon>
        <taxon>Roseomonadaceae</taxon>
        <taxon>Roseomonas</taxon>
    </lineage>
</organism>
<dbReference type="OrthoDB" id="10018513at2"/>
<reference evidence="3" key="1">
    <citation type="submission" date="2017-10" db="EMBL/GenBank/DDBJ databases">
        <authorList>
            <person name="Toshchakov S.V."/>
            <person name="Goeva M.A."/>
        </authorList>
    </citation>
    <scope>NUCLEOTIDE SEQUENCE [LARGE SCALE GENOMIC DNA]</scope>
    <source>
        <strain evidence="3">JR1/69-1-13</strain>
    </source>
</reference>
<keyword evidence="3" id="KW-1185">Reference proteome</keyword>
<protein>
    <submittedName>
        <fullName evidence="2">Uncharacterized protein</fullName>
    </submittedName>
</protein>
<evidence type="ECO:0000313" key="2">
    <source>
        <dbReference type="EMBL" id="PWC26576.1"/>
    </source>
</evidence>
<evidence type="ECO:0000256" key="1">
    <source>
        <dbReference type="SAM" id="MobiDB-lite"/>
    </source>
</evidence>
<feature type="region of interest" description="Disordered" evidence="1">
    <location>
        <begin position="55"/>
        <end position="84"/>
    </location>
</feature>
<gene>
    <name evidence="2" type="ORF">CR165_22525</name>
</gene>
<name>A0A2U1UY41_9PROT</name>
<proteinExistence type="predicted"/>
<dbReference type="RefSeq" id="WP_109519170.1">
    <property type="nucleotide sequence ID" value="NZ_PDOA01000031.1"/>
</dbReference>
<dbReference type="EMBL" id="PDOA01000031">
    <property type="protein sequence ID" value="PWC26576.1"/>
    <property type="molecule type" value="Genomic_DNA"/>
</dbReference>
<comment type="caution">
    <text evidence="2">The sequence shown here is derived from an EMBL/GenBank/DDBJ whole genome shotgun (WGS) entry which is preliminary data.</text>
</comment>
<dbReference type="Proteomes" id="UP000245048">
    <property type="component" value="Unassembled WGS sequence"/>
</dbReference>